<evidence type="ECO:0000259" key="7">
    <source>
        <dbReference type="Pfam" id="PF01336"/>
    </source>
</evidence>
<feature type="region of interest" description="Disordered" evidence="5">
    <location>
        <begin position="24"/>
        <end position="54"/>
    </location>
</feature>
<evidence type="ECO:0000313" key="9">
    <source>
        <dbReference type="EMBL" id="CAG8729194.1"/>
    </source>
</evidence>
<reference evidence="9" key="1">
    <citation type="submission" date="2021-06" db="EMBL/GenBank/DDBJ databases">
        <authorList>
            <person name="Kallberg Y."/>
            <person name="Tangrot J."/>
            <person name="Rosling A."/>
        </authorList>
    </citation>
    <scope>NUCLEOTIDE SEQUENCE</scope>
    <source>
        <strain evidence="9">CL551</strain>
    </source>
</reference>
<comment type="subcellular location">
    <subcellularLocation>
        <location evidence="1">Nucleus</location>
    </subcellularLocation>
</comment>
<evidence type="ECO:0000256" key="2">
    <source>
        <dbReference type="ARBA" id="ARBA00007815"/>
    </source>
</evidence>
<accession>A0A9N9NE49</accession>
<feature type="domain" description="Band 7" evidence="6">
    <location>
        <begin position="329"/>
        <end position="361"/>
    </location>
</feature>
<dbReference type="InterPro" id="IPR014892">
    <property type="entry name" value="RPA_C"/>
</dbReference>
<keyword evidence="4" id="KW-0539">Nucleus</keyword>
<feature type="non-terminal residue" evidence="9">
    <location>
        <position position="361"/>
    </location>
</feature>
<gene>
    <name evidence="9" type="ORF">AMORRO_LOCUS13888</name>
</gene>
<dbReference type="OrthoDB" id="25571at2759"/>
<dbReference type="InterPro" id="IPR040260">
    <property type="entry name" value="RFA2-like"/>
</dbReference>
<feature type="domain" description="OB" evidence="7">
    <location>
        <begin position="85"/>
        <end position="166"/>
    </location>
</feature>
<feature type="domain" description="Replication protein A C-terminal" evidence="8">
    <location>
        <begin position="188"/>
        <end position="283"/>
    </location>
</feature>
<dbReference type="Pfam" id="PF08784">
    <property type="entry name" value="RPA_C"/>
    <property type="match status" value="1"/>
</dbReference>
<dbReference type="InterPro" id="IPR001107">
    <property type="entry name" value="Band_7"/>
</dbReference>
<evidence type="ECO:0000259" key="6">
    <source>
        <dbReference type="Pfam" id="PF01145"/>
    </source>
</evidence>
<sequence>YNPSYQSYSSGNYNNNSSQGYSSYGAGGFMTPGGEGPVSRRDSEGRSSDRGAKTVRSVTIRQLLNCDSSHSDGEQLLDGKPLSLVTFVAKVHNISPKSALVDITVEDGTGFIEVKLFSNNDNLNEEQERIMNVPSDIKINSYIRASGTLKEFKSIKSFIAYSIRPITDHNEISYHFIEVIHTHLSLIKGNNNRMSQGSASTITGSVYDPSQVNKNNSNTGAFTSKLHKEVFDLVARNADNEVGMKIDDICRALAFQYGSDNNVRNAIDDLVSEGQLYNTSDDNHVQVTGAMKAHNSYTTSGNEEYSLFNFGLDSRLRPRIPRNTIINFVPQQEAWIIERFGKFDRLLQPGLAFVIPFLERI</sequence>
<evidence type="ECO:0000256" key="5">
    <source>
        <dbReference type="SAM" id="MobiDB-lite"/>
    </source>
</evidence>
<dbReference type="Gene3D" id="1.10.10.10">
    <property type="entry name" value="Winged helix-like DNA-binding domain superfamily/Winged helix DNA-binding domain"/>
    <property type="match status" value="1"/>
</dbReference>
<dbReference type="GO" id="GO:0006260">
    <property type="term" value="P:DNA replication"/>
    <property type="evidence" value="ECO:0007669"/>
    <property type="project" value="TreeGrafter"/>
</dbReference>
<dbReference type="SUPFAM" id="SSF50249">
    <property type="entry name" value="Nucleic acid-binding proteins"/>
    <property type="match status" value="1"/>
</dbReference>
<dbReference type="GO" id="GO:0006289">
    <property type="term" value="P:nucleotide-excision repair"/>
    <property type="evidence" value="ECO:0007669"/>
    <property type="project" value="TreeGrafter"/>
</dbReference>
<dbReference type="PANTHER" id="PTHR13989">
    <property type="entry name" value="REPLICATION PROTEIN A-RELATED"/>
    <property type="match status" value="1"/>
</dbReference>
<dbReference type="Gene3D" id="2.40.50.140">
    <property type="entry name" value="Nucleic acid-binding proteins"/>
    <property type="match status" value="1"/>
</dbReference>
<dbReference type="InterPro" id="IPR004365">
    <property type="entry name" value="NA-bd_OB_tRNA"/>
</dbReference>
<dbReference type="GO" id="GO:0005662">
    <property type="term" value="C:DNA replication factor A complex"/>
    <property type="evidence" value="ECO:0007669"/>
    <property type="project" value="TreeGrafter"/>
</dbReference>
<comment type="caution">
    <text evidence="9">The sequence shown here is derived from an EMBL/GenBank/DDBJ whole genome shotgun (WGS) entry which is preliminary data.</text>
</comment>
<dbReference type="Pfam" id="PF01145">
    <property type="entry name" value="Band_7"/>
    <property type="match status" value="1"/>
</dbReference>
<dbReference type="PANTHER" id="PTHR13989:SF16">
    <property type="entry name" value="REPLICATION PROTEIN A2"/>
    <property type="match status" value="1"/>
</dbReference>
<dbReference type="Pfam" id="PF01336">
    <property type="entry name" value="tRNA_anti-codon"/>
    <property type="match status" value="1"/>
</dbReference>
<dbReference type="InterPro" id="IPR036388">
    <property type="entry name" value="WH-like_DNA-bd_sf"/>
</dbReference>
<evidence type="ECO:0000313" key="10">
    <source>
        <dbReference type="Proteomes" id="UP000789342"/>
    </source>
</evidence>
<dbReference type="GO" id="GO:0003697">
    <property type="term" value="F:single-stranded DNA binding"/>
    <property type="evidence" value="ECO:0007669"/>
    <property type="project" value="TreeGrafter"/>
</dbReference>
<comment type="similarity">
    <text evidence="2">Belongs to the replication factor A protein 2 family.</text>
</comment>
<protein>
    <submittedName>
        <fullName evidence="9">7785_t:CDS:1</fullName>
    </submittedName>
</protein>
<evidence type="ECO:0000256" key="1">
    <source>
        <dbReference type="ARBA" id="ARBA00004123"/>
    </source>
</evidence>
<dbReference type="CDD" id="cd04478">
    <property type="entry name" value="RPA2_DBD_D"/>
    <property type="match status" value="1"/>
</dbReference>
<feature type="non-terminal residue" evidence="9">
    <location>
        <position position="1"/>
    </location>
</feature>
<dbReference type="EMBL" id="CAJVPV010025540">
    <property type="protein sequence ID" value="CAG8729194.1"/>
    <property type="molecule type" value="Genomic_DNA"/>
</dbReference>
<organism evidence="9 10">
    <name type="scientific">Acaulospora morrowiae</name>
    <dbReference type="NCBI Taxonomy" id="94023"/>
    <lineage>
        <taxon>Eukaryota</taxon>
        <taxon>Fungi</taxon>
        <taxon>Fungi incertae sedis</taxon>
        <taxon>Mucoromycota</taxon>
        <taxon>Glomeromycotina</taxon>
        <taxon>Glomeromycetes</taxon>
        <taxon>Diversisporales</taxon>
        <taxon>Acaulosporaceae</taxon>
        <taxon>Acaulospora</taxon>
    </lineage>
</organism>
<name>A0A9N9NE49_9GLOM</name>
<feature type="compositionally biased region" description="Gly residues" evidence="5">
    <location>
        <begin position="25"/>
        <end position="36"/>
    </location>
</feature>
<dbReference type="Proteomes" id="UP000789342">
    <property type="component" value="Unassembled WGS sequence"/>
</dbReference>
<dbReference type="InterPro" id="IPR012340">
    <property type="entry name" value="NA-bd_OB-fold"/>
</dbReference>
<dbReference type="AlphaFoldDB" id="A0A9N9NE49"/>
<evidence type="ECO:0000256" key="4">
    <source>
        <dbReference type="ARBA" id="ARBA00023242"/>
    </source>
</evidence>
<dbReference type="InterPro" id="IPR036390">
    <property type="entry name" value="WH_DNA-bd_sf"/>
</dbReference>
<feature type="compositionally biased region" description="Basic and acidic residues" evidence="5">
    <location>
        <begin position="38"/>
        <end position="52"/>
    </location>
</feature>
<evidence type="ECO:0000259" key="8">
    <source>
        <dbReference type="Pfam" id="PF08784"/>
    </source>
</evidence>
<proteinExistence type="inferred from homology"/>
<dbReference type="SUPFAM" id="SSF46785">
    <property type="entry name" value="Winged helix' DNA-binding domain"/>
    <property type="match status" value="1"/>
</dbReference>
<keyword evidence="10" id="KW-1185">Reference proteome</keyword>
<dbReference type="GO" id="GO:0000781">
    <property type="term" value="C:chromosome, telomeric region"/>
    <property type="evidence" value="ECO:0007669"/>
    <property type="project" value="TreeGrafter"/>
</dbReference>
<dbReference type="GO" id="GO:0035861">
    <property type="term" value="C:site of double-strand break"/>
    <property type="evidence" value="ECO:0007669"/>
    <property type="project" value="TreeGrafter"/>
</dbReference>
<evidence type="ECO:0000256" key="3">
    <source>
        <dbReference type="ARBA" id="ARBA00023125"/>
    </source>
</evidence>
<keyword evidence="3" id="KW-0238">DNA-binding</keyword>
<dbReference type="GO" id="GO:0000724">
    <property type="term" value="P:double-strand break repair via homologous recombination"/>
    <property type="evidence" value="ECO:0007669"/>
    <property type="project" value="TreeGrafter"/>
</dbReference>